<evidence type="ECO:0000313" key="11">
    <source>
        <dbReference type="Proteomes" id="UP000234335"/>
    </source>
</evidence>
<comment type="function">
    <text evidence="7">One of the primary rRNA binding proteins, it binds directly to 16S rRNA where it nucleates assembly of the body of the 30S subunit.</text>
</comment>
<dbReference type="CDD" id="cd00165">
    <property type="entry name" value="S4"/>
    <property type="match status" value="1"/>
</dbReference>
<proteinExistence type="inferred from homology"/>
<dbReference type="SMART" id="SM00363">
    <property type="entry name" value="S4"/>
    <property type="match status" value="1"/>
</dbReference>
<keyword evidence="3 7" id="KW-0694">RNA-binding</keyword>
<evidence type="ECO:0000313" key="10">
    <source>
        <dbReference type="EMBL" id="PKZ17365.1"/>
    </source>
</evidence>
<evidence type="ECO:0000256" key="5">
    <source>
        <dbReference type="ARBA" id="ARBA00023274"/>
    </source>
</evidence>
<comment type="subunit">
    <text evidence="7">Part of the 30S ribosomal subunit. Contacts protein S5. The interaction surface between S4 and S5 is involved in control of translational fidelity.</text>
</comment>
<evidence type="ECO:0000259" key="8">
    <source>
        <dbReference type="SMART" id="SM00363"/>
    </source>
</evidence>
<evidence type="ECO:0000256" key="2">
    <source>
        <dbReference type="ARBA" id="ARBA00022730"/>
    </source>
</evidence>
<dbReference type="InterPro" id="IPR005709">
    <property type="entry name" value="Ribosomal_uS4_bac-type"/>
</dbReference>
<dbReference type="EMBL" id="PKGS01000001">
    <property type="protein sequence ID" value="PKZ17365.1"/>
    <property type="molecule type" value="Genomic_DNA"/>
</dbReference>
<dbReference type="FunFam" id="3.10.290.10:FF:000001">
    <property type="entry name" value="30S ribosomal protein S4"/>
    <property type="match status" value="1"/>
</dbReference>
<dbReference type="GO" id="GO:0042274">
    <property type="term" value="P:ribosomal small subunit biogenesis"/>
    <property type="evidence" value="ECO:0007669"/>
    <property type="project" value="TreeGrafter"/>
</dbReference>
<sequence>MAVSKDPVYKRARALGISPAYLGYTGESKRTLPQRRGKMSDYGMQQREKQKAKFIYGMSEKQFRSYYEKATKIEGQTGEQLIVLCERRLDNIAFRSGLARTRREARQIVTHGHLTVNGKQVDIPSYLVEVGDVIEVREKSRNKELFKTIKETNSTFGVVDWMSSDLENLKVTIDRLPTREEIDIPVEERMIVEFYSK</sequence>
<feature type="domain" description="Small ribosomal subunit protein uS4 N-terminal" evidence="9">
    <location>
        <begin position="3"/>
        <end position="86"/>
    </location>
</feature>
<name>A0A2I1MB47_9FIRM</name>
<keyword evidence="11" id="KW-1185">Reference proteome</keyword>
<dbReference type="Gene3D" id="1.10.1050.10">
    <property type="entry name" value="Ribosomal Protein S4 Delta 41, Chain A, domain 1"/>
    <property type="match status" value="1"/>
</dbReference>
<comment type="similarity">
    <text evidence="1 7">Belongs to the universal ribosomal protein uS4 family.</text>
</comment>
<dbReference type="InterPro" id="IPR036986">
    <property type="entry name" value="S4_RNA-bd_sf"/>
</dbReference>
<dbReference type="Proteomes" id="UP000234335">
    <property type="component" value="Unassembled WGS sequence"/>
</dbReference>
<dbReference type="AlphaFoldDB" id="A0A2I1MB47"/>
<dbReference type="GO" id="GO:0015935">
    <property type="term" value="C:small ribosomal subunit"/>
    <property type="evidence" value="ECO:0007669"/>
    <property type="project" value="InterPro"/>
</dbReference>
<dbReference type="Gene3D" id="3.10.290.10">
    <property type="entry name" value="RNA-binding S4 domain"/>
    <property type="match status" value="1"/>
</dbReference>
<reference evidence="10 11" key="1">
    <citation type="submission" date="2017-12" db="EMBL/GenBank/DDBJ databases">
        <title>Phylogenetic diversity of female urinary microbiome.</title>
        <authorList>
            <person name="Thomas-White K."/>
            <person name="Wolfe A.J."/>
        </authorList>
    </citation>
    <scope>NUCLEOTIDE SEQUENCE [LARGE SCALE GENOMIC DNA]</scope>
    <source>
        <strain evidence="10 11">UMB0119</strain>
    </source>
</reference>
<dbReference type="PANTHER" id="PTHR11831:SF4">
    <property type="entry name" value="SMALL RIBOSOMAL SUBUNIT PROTEIN US4M"/>
    <property type="match status" value="1"/>
</dbReference>
<dbReference type="Pfam" id="PF00163">
    <property type="entry name" value="Ribosomal_S4"/>
    <property type="match status" value="1"/>
</dbReference>
<dbReference type="Pfam" id="PF01479">
    <property type="entry name" value="S4"/>
    <property type="match status" value="1"/>
</dbReference>
<accession>A0A2I1MB47</accession>
<evidence type="ECO:0000256" key="3">
    <source>
        <dbReference type="ARBA" id="ARBA00022884"/>
    </source>
</evidence>
<evidence type="ECO:0000259" key="9">
    <source>
        <dbReference type="SMART" id="SM01390"/>
    </source>
</evidence>
<comment type="function">
    <text evidence="7">With S5 and S12 plays an important role in translational accuracy.</text>
</comment>
<gene>
    <name evidence="7" type="primary">rpsD</name>
    <name evidence="10" type="ORF">CYJ34_01275</name>
</gene>
<dbReference type="NCBIfam" id="TIGR01017">
    <property type="entry name" value="rpsD_bact"/>
    <property type="match status" value="1"/>
</dbReference>
<dbReference type="PANTHER" id="PTHR11831">
    <property type="entry name" value="30S 40S RIBOSOMAL PROTEIN"/>
    <property type="match status" value="1"/>
</dbReference>
<dbReference type="HAMAP" id="MF_01306_B">
    <property type="entry name" value="Ribosomal_uS4_B"/>
    <property type="match status" value="1"/>
</dbReference>
<dbReference type="RefSeq" id="WP_101539526.1">
    <property type="nucleotide sequence ID" value="NZ_CALTZC010000024.1"/>
</dbReference>
<dbReference type="InterPro" id="IPR002942">
    <property type="entry name" value="S4_RNA-bd"/>
</dbReference>
<dbReference type="GO" id="GO:0006412">
    <property type="term" value="P:translation"/>
    <property type="evidence" value="ECO:0007669"/>
    <property type="project" value="UniProtKB-UniRule"/>
</dbReference>
<keyword evidence="2 7" id="KW-0699">rRNA-binding</keyword>
<evidence type="ECO:0000256" key="7">
    <source>
        <dbReference type="HAMAP-Rule" id="MF_01306"/>
    </source>
</evidence>
<evidence type="ECO:0000256" key="1">
    <source>
        <dbReference type="ARBA" id="ARBA00007465"/>
    </source>
</evidence>
<feature type="domain" description="RNA-binding S4" evidence="8">
    <location>
        <begin position="87"/>
        <end position="150"/>
    </location>
</feature>
<dbReference type="GO" id="GO:0019843">
    <property type="term" value="F:rRNA binding"/>
    <property type="evidence" value="ECO:0007669"/>
    <property type="project" value="UniProtKB-UniRule"/>
</dbReference>
<comment type="caution">
    <text evidence="10">The sequence shown here is derived from an EMBL/GenBank/DDBJ whole genome shotgun (WGS) entry which is preliminary data.</text>
</comment>
<dbReference type="SMART" id="SM01390">
    <property type="entry name" value="Ribosomal_S4"/>
    <property type="match status" value="1"/>
</dbReference>
<evidence type="ECO:0000256" key="4">
    <source>
        <dbReference type="ARBA" id="ARBA00022980"/>
    </source>
</evidence>
<dbReference type="SUPFAM" id="SSF55174">
    <property type="entry name" value="Alpha-L RNA-binding motif"/>
    <property type="match status" value="1"/>
</dbReference>
<evidence type="ECO:0000256" key="6">
    <source>
        <dbReference type="ARBA" id="ARBA00035254"/>
    </source>
</evidence>
<dbReference type="PROSITE" id="PS50889">
    <property type="entry name" value="S4"/>
    <property type="match status" value="1"/>
</dbReference>
<keyword evidence="5 7" id="KW-0687">Ribonucleoprotein</keyword>
<organism evidence="10 11">
    <name type="scientific">Anaerococcus octavius</name>
    <dbReference type="NCBI Taxonomy" id="54007"/>
    <lineage>
        <taxon>Bacteria</taxon>
        <taxon>Bacillati</taxon>
        <taxon>Bacillota</taxon>
        <taxon>Tissierellia</taxon>
        <taxon>Tissierellales</taxon>
        <taxon>Peptoniphilaceae</taxon>
        <taxon>Anaerococcus</taxon>
    </lineage>
</organism>
<dbReference type="InterPro" id="IPR001912">
    <property type="entry name" value="Ribosomal_uS4_N"/>
</dbReference>
<dbReference type="GO" id="GO:0003735">
    <property type="term" value="F:structural constituent of ribosome"/>
    <property type="evidence" value="ECO:0007669"/>
    <property type="project" value="InterPro"/>
</dbReference>
<keyword evidence="4 7" id="KW-0689">Ribosomal protein</keyword>
<dbReference type="InterPro" id="IPR022801">
    <property type="entry name" value="Ribosomal_uS4"/>
</dbReference>
<protein>
    <recommendedName>
        <fullName evidence="6 7">Small ribosomal subunit protein uS4</fullName>
    </recommendedName>
</protein>
<dbReference type="NCBIfam" id="NF003717">
    <property type="entry name" value="PRK05327.1"/>
    <property type="match status" value="1"/>
</dbReference>